<dbReference type="Proteomes" id="UP000828390">
    <property type="component" value="Unassembled WGS sequence"/>
</dbReference>
<comment type="caution">
    <text evidence="1">The sequence shown here is derived from an EMBL/GenBank/DDBJ whole genome shotgun (WGS) entry which is preliminary data.</text>
</comment>
<accession>A0A9D4LIK4</accession>
<reference evidence="1" key="1">
    <citation type="journal article" date="2019" name="bioRxiv">
        <title>The Genome of the Zebra Mussel, Dreissena polymorpha: A Resource for Invasive Species Research.</title>
        <authorList>
            <person name="McCartney M.A."/>
            <person name="Auch B."/>
            <person name="Kono T."/>
            <person name="Mallez S."/>
            <person name="Zhang Y."/>
            <person name="Obille A."/>
            <person name="Becker A."/>
            <person name="Abrahante J.E."/>
            <person name="Garbe J."/>
            <person name="Badalamenti J.P."/>
            <person name="Herman A."/>
            <person name="Mangelson H."/>
            <person name="Liachko I."/>
            <person name="Sullivan S."/>
            <person name="Sone E.D."/>
            <person name="Koren S."/>
            <person name="Silverstein K.A.T."/>
            <person name="Beckman K.B."/>
            <person name="Gohl D.M."/>
        </authorList>
    </citation>
    <scope>NUCLEOTIDE SEQUENCE</scope>
    <source>
        <strain evidence="1">Duluth1</strain>
        <tissue evidence="1">Whole animal</tissue>
    </source>
</reference>
<organism evidence="1 2">
    <name type="scientific">Dreissena polymorpha</name>
    <name type="common">Zebra mussel</name>
    <name type="synonym">Mytilus polymorpha</name>
    <dbReference type="NCBI Taxonomy" id="45954"/>
    <lineage>
        <taxon>Eukaryota</taxon>
        <taxon>Metazoa</taxon>
        <taxon>Spiralia</taxon>
        <taxon>Lophotrochozoa</taxon>
        <taxon>Mollusca</taxon>
        <taxon>Bivalvia</taxon>
        <taxon>Autobranchia</taxon>
        <taxon>Heteroconchia</taxon>
        <taxon>Euheterodonta</taxon>
        <taxon>Imparidentia</taxon>
        <taxon>Neoheterodontei</taxon>
        <taxon>Myida</taxon>
        <taxon>Dreissenoidea</taxon>
        <taxon>Dreissenidae</taxon>
        <taxon>Dreissena</taxon>
    </lineage>
</organism>
<evidence type="ECO:0000313" key="2">
    <source>
        <dbReference type="Proteomes" id="UP000828390"/>
    </source>
</evidence>
<sequence length="65" mass="7110">MLELLPSQVLLHLCDASWPIVSVGRIHKSHSFALDQLEFVYLGLCLSLGSHTVDEYSSVGLTIAV</sequence>
<dbReference type="EMBL" id="JAIWYP010000003">
    <property type="protein sequence ID" value="KAH3858042.1"/>
    <property type="molecule type" value="Genomic_DNA"/>
</dbReference>
<evidence type="ECO:0000313" key="1">
    <source>
        <dbReference type="EMBL" id="KAH3858042.1"/>
    </source>
</evidence>
<reference evidence="1" key="2">
    <citation type="submission" date="2020-11" db="EMBL/GenBank/DDBJ databases">
        <authorList>
            <person name="McCartney M.A."/>
            <person name="Auch B."/>
            <person name="Kono T."/>
            <person name="Mallez S."/>
            <person name="Becker A."/>
            <person name="Gohl D.M."/>
            <person name="Silverstein K.A.T."/>
            <person name="Koren S."/>
            <person name="Bechman K.B."/>
            <person name="Herman A."/>
            <person name="Abrahante J.E."/>
            <person name="Garbe J."/>
        </authorList>
    </citation>
    <scope>NUCLEOTIDE SEQUENCE</scope>
    <source>
        <strain evidence="1">Duluth1</strain>
        <tissue evidence="1">Whole animal</tissue>
    </source>
</reference>
<dbReference type="AlphaFoldDB" id="A0A9D4LIK4"/>
<keyword evidence="2" id="KW-1185">Reference proteome</keyword>
<name>A0A9D4LIK4_DREPO</name>
<protein>
    <submittedName>
        <fullName evidence="1">Uncharacterized protein</fullName>
    </submittedName>
</protein>
<gene>
    <name evidence="1" type="ORF">DPMN_100661</name>
</gene>
<proteinExistence type="predicted"/>